<proteinExistence type="predicted"/>
<name>A0A6F9E5G6_9BACL</name>
<dbReference type="AlphaFoldDB" id="A0A6F9E5G6"/>
<gene>
    <name evidence="1" type="ORF">COOX1_1062</name>
</gene>
<dbReference type="Proteomes" id="UP000502196">
    <property type="component" value="Chromosome"/>
</dbReference>
<sequence>MFRVATEKYLVLKLTLCGLMLDFC</sequence>
<organism evidence="1 2">
    <name type="scientific">Kyrpidia spormannii</name>
    <dbReference type="NCBI Taxonomy" id="2055160"/>
    <lineage>
        <taxon>Bacteria</taxon>
        <taxon>Bacillati</taxon>
        <taxon>Bacillota</taxon>
        <taxon>Bacilli</taxon>
        <taxon>Bacillales</taxon>
        <taxon>Alicyclobacillaceae</taxon>
        <taxon>Kyrpidia</taxon>
    </lineage>
</organism>
<evidence type="ECO:0000313" key="1">
    <source>
        <dbReference type="EMBL" id="CAB3391741.1"/>
    </source>
</evidence>
<protein>
    <submittedName>
        <fullName evidence="1">Uncharacterized protein</fullName>
    </submittedName>
</protein>
<accession>A0A6F9E5G6</accession>
<evidence type="ECO:0000313" key="2">
    <source>
        <dbReference type="Proteomes" id="UP000502196"/>
    </source>
</evidence>
<reference evidence="1 2" key="1">
    <citation type="submission" date="2020-04" db="EMBL/GenBank/DDBJ databases">
        <authorList>
            <person name="Hogendoorn C."/>
        </authorList>
    </citation>
    <scope>NUCLEOTIDE SEQUENCE [LARGE SCALE GENOMIC DNA]</scope>
    <source>
        <strain evidence="1">COOX1</strain>
    </source>
</reference>
<dbReference type="EMBL" id="LR792683">
    <property type="protein sequence ID" value="CAB3391741.1"/>
    <property type="molecule type" value="Genomic_DNA"/>
</dbReference>